<evidence type="ECO:0000256" key="15">
    <source>
        <dbReference type="SAM" id="Phobius"/>
    </source>
</evidence>
<keyword evidence="14 15" id="KW-0472">Membrane</keyword>
<evidence type="ECO:0000256" key="3">
    <source>
        <dbReference type="ARBA" id="ARBA00012438"/>
    </source>
</evidence>
<dbReference type="Gene3D" id="1.10.287.130">
    <property type="match status" value="1"/>
</dbReference>
<protein>
    <recommendedName>
        <fullName evidence="3">histidine kinase</fullName>
        <ecNumber evidence="3">2.7.13.3</ecNumber>
    </recommendedName>
</protein>
<dbReference type="SMART" id="SM00388">
    <property type="entry name" value="HisKA"/>
    <property type="match status" value="1"/>
</dbReference>
<comment type="catalytic activity">
    <reaction evidence="1">
        <text>ATP + protein L-histidine = ADP + protein N-phospho-L-histidine.</text>
        <dbReference type="EC" id="2.7.13.3"/>
    </reaction>
</comment>
<dbReference type="SMART" id="SM00304">
    <property type="entry name" value="HAMP"/>
    <property type="match status" value="1"/>
</dbReference>
<evidence type="ECO:0000259" key="17">
    <source>
        <dbReference type="PROSITE" id="PS50885"/>
    </source>
</evidence>
<keyword evidence="5" id="KW-0997">Cell inner membrane</keyword>
<feature type="domain" description="HAMP" evidence="17">
    <location>
        <begin position="178"/>
        <end position="229"/>
    </location>
</feature>
<dbReference type="SMART" id="SM00387">
    <property type="entry name" value="HATPase_c"/>
    <property type="match status" value="1"/>
</dbReference>
<organism evidence="18 19">
    <name type="scientific">Luteibacter jiangsuensis</name>
    <dbReference type="NCBI Taxonomy" id="637577"/>
    <lineage>
        <taxon>Bacteria</taxon>
        <taxon>Pseudomonadati</taxon>
        <taxon>Pseudomonadota</taxon>
        <taxon>Gammaproteobacteria</taxon>
        <taxon>Lysobacterales</taxon>
        <taxon>Rhodanobacteraceae</taxon>
        <taxon>Luteibacter</taxon>
    </lineage>
</organism>
<feature type="transmembrane region" description="Helical" evidence="15">
    <location>
        <begin position="154"/>
        <end position="176"/>
    </location>
</feature>
<dbReference type="InterPro" id="IPR003661">
    <property type="entry name" value="HisK_dim/P_dom"/>
</dbReference>
<dbReference type="SUPFAM" id="SSF47384">
    <property type="entry name" value="Homodimeric domain of signal transducing histidine kinase"/>
    <property type="match status" value="1"/>
</dbReference>
<dbReference type="InterPro" id="IPR003594">
    <property type="entry name" value="HATPase_dom"/>
</dbReference>
<dbReference type="PROSITE" id="PS50885">
    <property type="entry name" value="HAMP"/>
    <property type="match status" value="1"/>
</dbReference>
<evidence type="ECO:0000313" key="18">
    <source>
        <dbReference type="EMBL" id="NID03343.1"/>
    </source>
</evidence>
<dbReference type="InterPro" id="IPR005467">
    <property type="entry name" value="His_kinase_dom"/>
</dbReference>
<dbReference type="Gene3D" id="3.30.565.10">
    <property type="entry name" value="Histidine kinase-like ATPase, C-terminal domain"/>
    <property type="match status" value="1"/>
</dbReference>
<keyword evidence="9" id="KW-0547">Nucleotide-binding</keyword>
<dbReference type="InterPro" id="IPR003660">
    <property type="entry name" value="HAMP_dom"/>
</dbReference>
<reference evidence="18 19" key="1">
    <citation type="journal article" date="2011" name="Curr. Microbiol.">
        <title>Luteibacter jiangsuensis sp. nov.: a methamidophos-degrading bacterium isolated from a methamidophos-manufacturing factory.</title>
        <authorList>
            <person name="Wang L."/>
            <person name="Wang G.L."/>
            <person name="Li S.P."/>
            <person name="Jiang J.D."/>
        </authorList>
    </citation>
    <scope>NUCLEOTIDE SEQUENCE [LARGE SCALE GENOMIC DNA]</scope>
    <source>
        <strain evidence="18 19">CGMCC 1.10133</strain>
    </source>
</reference>
<keyword evidence="8 15" id="KW-0812">Transmembrane</keyword>
<dbReference type="InterPro" id="IPR036890">
    <property type="entry name" value="HATPase_C_sf"/>
</dbReference>
<name>A0ABX0Q289_9GAMM</name>
<evidence type="ECO:0000313" key="19">
    <source>
        <dbReference type="Proteomes" id="UP001429601"/>
    </source>
</evidence>
<evidence type="ECO:0000256" key="6">
    <source>
        <dbReference type="ARBA" id="ARBA00022553"/>
    </source>
</evidence>
<evidence type="ECO:0000256" key="1">
    <source>
        <dbReference type="ARBA" id="ARBA00000085"/>
    </source>
</evidence>
<keyword evidence="7" id="KW-0808">Transferase</keyword>
<dbReference type="PANTHER" id="PTHR44936">
    <property type="entry name" value="SENSOR PROTEIN CREC"/>
    <property type="match status" value="1"/>
</dbReference>
<dbReference type="InterPro" id="IPR050980">
    <property type="entry name" value="2C_sensor_his_kinase"/>
</dbReference>
<dbReference type="EMBL" id="JAAQQR010000001">
    <property type="protein sequence ID" value="NID03343.1"/>
    <property type="molecule type" value="Genomic_DNA"/>
</dbReference>
<dbReference type="Proteomes" id="UP001429601">
    <property type="component" value="Unassembled WGS sequence"/>
</dbReference>
<comment type="subcellular location">
    <subcellularLocation>
        <location evidence="2">Cell inner membrane</location>
        <topology evidence="2">Multi-pass membrane protein</topology>
    </subcellularLocation>
</comment>
<evidence type="ECO:0000256" key="10">
    <source>
        <dbReference type="ARBA" id="ARBA00022777"/>
    </source>
</evidence>
<dbReference type="Gene3D" id="3.30.450.300">
    <property type="entry name" value="Sensor histidine kinase RisS, periplasmic domain"/>
    <property type="match status" value="1"/>
</dbReference>
<accession>A0ABX0Q289</accession>
<dbReference type="Pfam" id="PF02518">
    <property type="entry name" value="HATPase_c"/>
    <property type="match status" value="1"/>
</dbReference>
<comment type="caution">
    <text evidence="18">The sequence shown here is derived from an EMBL/GenBank/DDBJ whole genome shotgun (WGS) entry which is preliminary data.</text>
</comment>
<evidence type="ECO:0000256" key="2">
    <source>
        <dbReference type="ARBA" id="ARBA00004429"/>
    </source>
</evidence>
<dbReference type="CDD" id="cd00082">
    <property type="entry name" value="HisKA"/>
    <property type="match status" value="1"/>
</dbReference>
<dbReference type="Pfam" id="PF00672">
    <property type="entry name" value="HAMP"/>
    <property type="match status" value="1"/>
</dbReference>
<dbReference type="PANTHER" id="PTHR44936:SF5">
    <property type="entry name" value="SENSOR HISTIDINE KINASE ENVZ"/>
    <property type="match status" value="1"/>
</dbReference>
<keyword evidence="11" id="KW-0067">ATP-binding</keyword>
<dbReference type="PRINTS" id="PR00344">
    <property type="entry name" value="BCTRLSENSOR"/>
</dbReference>
<dbReference type="PROSITE" id="PS50109">
    <property type="entry name" value="HIS_KIN"/>
    <property type="match status" value="1"/>
</dbReference>
<evidence type="ECO:0000256" key="9">
    <source>
        <dbReference type="ARBA" id="ARBA00022741"/>
    </source>
</evidence>
<dbReference type="InterPro" id="IPR004358">
    <property type="entry name" value="Sig_transdc_His_kin-like_C"/>
</dbReference>
<keyword evidence="6" id="KW-0597">Phosphoprotein</keyword>
<evidence type="ECO:0000256" key="13">
    <source>
        <dbReference type="ARBA" id="ARBA00023012"/>
    </source>
</evidence>
<evidence type="ECO:0000256" key="14">
    <source>
        <dbReference type="ARBA" id="ARBA00023136"/>
    </source>
</evidence>
<dbReference type="CDD" id="cd06225">
    <property type="entry name" value="HAMP"/>
    <property type="match status" value="1"/>
</dbReference>
<feature type="domain" description="Histidine kinase" evidence="16">
    <location>
        <begin position="237"/>
        <end position="434"/>
    </location>
</feature>
<dbReference type="EC" id="2.7.13.3" evidence="3"/>
<sequence length="438" mass="47719">MAAMVKLLPRTLFGRNLGLLLAFALLAQLLWVAAFLYVQGPRAAEVGRLVAIELNAIDSAFAHMAPAEQRAYLNYLTGSGRLILQENPPPPDTAVGNSISLVARFAGSMRDNLSPDMAFRWADAPQPHPWVRMNIGDRRAWFTLPPSAMSRESLITSVLLVSLTIMALATAIALLIQRRINRPLRDVVDAARLVGEGADVRLPEYSVAELAEVATHFNAMSDNLRGMEAVRAEMLAGISHDIRTPLTKLRLALESRERNAPEVAHIERIDAIVSQFLDYGRAGSGGGEQMVDADLNTLVMQLAGEFEARDVPFQLSLAPLPALRFRPVSMQRVLANLMENAVRYARTGLEVRTRYDEGHVHVDVLDRGPGIPYDQVARMRQPFTRADTGRASVPGTGLGLAIVDRLVRLHGGTLSLVARSGGGLCASVALPLRAVVLR</sequence>
<keyword evidence="12 15" id="KW-1133">Transmembrane helix</keyword>
<keyword evidence="4" id="KW-1003">Cell membrane</keyword>
<evidence type="ECO:0000259" key="16">
    <source>
        <dbReference type="PROSITE" id="PS50109"/>
    </source>
</evidence>
<gene>
    <name evidence="18" type="ORF">HBF26_00480</name>
</gene>
<keyword evidence="19" id="KW-1185">Reference proteome</keyword>
<evidence type="ECO:0000256" key="7">
    <source>
        <dbReference type="ARBA" id="ARBA00022679"/>
    </source>
</evidence>
<dbReference type="InterPro" id="IPR038421">
    <property type="entry name" value="RisS_PPD_sf"/>
</dbReference>
<dbReference type="SUPFAM" id="SSF55874">
    <property type="entry name" value="ATPase domain of HSP90 chaperone/DNA topoisomerase II/histidine kinase"/>
    <property type="match status" value="1"/>
</dbReference>
<keyword evidence="13" id="KW-0902">Two-component regulatory system</keyword>
<evidence type="ECO:0000256" key="5">
    <source>
        <dbReference type="ARBA" id="ARBA00022519"/>
    </source>
</evidence>
<evidence type="ECO:0000256" key="11">
    <source>
        <dbReference type="ARBA" id="ARBA00022840"/>
    </source>
</evidence>
<proteinExistence type="predicted"/>
<evidence type="ECO:0000256" key="4">
    <source>
        <dbReference type="ARBA" id="ARBA00022475"/>
    </source>
</evidence>
<dbReference type="Pfam" id="PF00512">
    <property type="entry name" value="HisKA"/>
    <property type="match status" value="1"/>
</dbReference>
<evidence type="ECO:0000256" key="12">
    <source>
        <dbReference type="ARBA" id="ARBA00022989"/>
    </source>
</evidence>
<dbReference type="InterPro" id="IPR036097">
    <property type="entry name" value="HisK_dim/P_sf"/>
</dbReference>
<evidence type="ECO:0000256" key="8">
    <source>
        <dbReference type="ARBA" id="ARBA00022692"/>
    </source>
</evidence>
<keyword evidence="10" id="KW-0418">Kinase</keyword>